<dbReference type="Proteomes" id="UP000016649">
    <property type="component" value="Unassembled WGS sequence"/>
</dbReference>
<accession>A0ABN0P1T1</accession>
<keyword evidence="1" id="KW-0732">Signal</keyword>
<dbReference type="PANTHER" id="PTHR23150">
    <property type="entry name" value="SULFATASE MODIFYING FACTOR 1, 2"/>
    <property type="match status" value="1"/>
</dbReference>
<dbReference type="InterPro" id="IPR051043">
    <property type="entry name" value="Sulfatase_Mod_Factor_Kinase"/>
</dbReference>
<dbReference type="SUPFAM" id="SSF53474">
    <property type="entry name" value="alpha/beta-Hydrolases"/>
    <property type="match status" value="1"/>
</dbReference>
<dbReference type="InterPro" id="IPR042095">
    <property type="entry name" value="SUMF_sf"/>
</dbReference>
<reference evidence="4 5" key="1">
    <citation type="submission" date="2013-08" db="EMBL/GenBank/DDBJ databases">
        <authorList>
            <person name="Weinstock G."/>
            <person name="Sodergren E."/>
            <person name="Wylie T."/>
            <person name="Fulton L."/>
            <person name="Fulton R."/>
            <person name="Fronick C."/>
            <person name="O'Laughlin M."/>
            <person name="Godfrey J."/>
            <person name="Miner T."/>
            <person name="Herter B."/>
            <person name="Appelbaum E."/>
            <person name="Cordes M."/>
            <person name="Lek S."/>
            <person name="Wollam A."/>
            <person name="Pepin K.H."/>
            <person name="Palsikar V.B."/>
            <person name="Mitreva M."/>
            <person name="Wilson R.K."/>
        </authorList>
    </citation>
    <scope>NUCLEOTIDE SEQUENCE [LARGE SCALE GENOMIC DNA]</scope>
    <source>
        <strain evidence="4 5">ATCC 700332</strain>
    </source>
</reference>
<feature type="signal peptide" evidence="1">
    <location>
        <begin position="1"/>
        <end position="22"/>
    </location>
</feature>
<evidence type="ECO:0000313" key="4">
    <source>
        <dbReference type="EMBL" id="ERJ94349.1"/>
    </source>
</evidence>
<dbReference type="Pfam" id="PF01764">
    <property type="entry name" value="Lipase_3"/>
    <property type="match status" value="1"/>
</dbReference>
<feature type="domain" description="Fungal lipase-type" evidence="2">
    <location>
        <begin position="117"/>
        <end position="190"/>
    </location>
</feature>
<proteinExistence type="predicted"/>
<evidence type="ECO:0000313" key="5">
    <source>
        <dbReference type="Proteomes" id="UP000016649"/>
    </source>
</evidence>
<organism evidence="4 5">
    <name type="scientific">Treponema lecithinolyticum ATCC 700332</name>
    <dbReference type="NCBI Taxonomy" id="1321815"/>
    <lineage>
        <taxon>Bacteria</taxon>
        <taxon>Pseudomonadati</taxon>
        <taxon>Spirochaetota</taxon>
        <taxon>Spirochaetia</taxon>
        <taxon>Spirochaetales</taxon>
        <taxon>Treponemataceae</taxon>
        <taxon>Treponema</taxon>
    </lineage>
</organism>
<dbReference type="InterPro" id="IPR029058">
    <property type="entry name" value="AB_hydrolase_fold"/>
</dbReference>
<dbReference type="PROSITE" id="PS51257">
    <property type="entry name" value="PROKAR_LIPOPROTEIN"/>
    <property type="match status" value="1"/>
</dbReference>
<dbReference type="EMBL" id="AWVH01000005">
    <property type="protein sequence ID" value="ERJ94349.1"/>
    <property type="molecule type" value="Genomic_DNA"/>
</dbReference>
<dbReference type="Pfam" id="PF03781">
    <property type="entry name" value="FGE-sulfatase"/>
    <property type="match status" value="1"/>
</dbReference>
<evidence type="ECO:0000256" key="1">
    <source>
        <dbReference type="SAM" id="SignalP"/>
    </source>
</evidence>
<feature type="domain" description="Sulfatase-modifying factor enzyme-like" evidence="3">
    <location>
        <begin position="290"/>
        <end position="572"/>
    </location>
</feature>
<dbReference type="PANTHER" id="PTHR23150:SF19">
    <property type="entry name" value="FORMYLGLYCINE-GENERATING ENZYME"/>
    <property type="match status" value="1"/>
</dbReference>
<keyword evidence="5" id="KW-1185">Reference proteome</keyword>
<gene>
    <name evidence="4" type="ORF">HMPREF9193_00321</name>
</gene>
<evidence type="ECO:0000259" key="2">
    <source>
        <dbReference type="Pfam" id="PF01764"/>
    </source>
</evidence>
<dbReference type="InterPro" id="IPR016187">
    <property type="entry name" value="CTDL_fold"/>
</dbReference>
<dbReference type="SUPFAM" id="SSF56436">
    <property type="entry name" value="C-type lectin-like"/>
    <property type="match status" value="1"/>
</dbReference>
<protein>
    <recommendedName>
        <fullName evidence="6">Sulfatase-modifying factor enzyme domain-containing protein</fullName>
    </recommendedName>
</protein>
<dbReference type="InterPro" id="IPR005532">
    <property type="entry name" value="SUMF_dom"/>
</dbReference>
<dbReference type="RefSeq" id="WP_021686722.1">
    <property type="nucleotide sequence ID" value="NZ_KI260561.1"/>
</dbReference>
<sequence>MKKTWCIVIVFSVLLLISCQNAVDNDFLPTQPEIPKNYTTISTAPDVFNAFYEKGYNGGKNGPILITEGFLKTDGKIERIYLVWLSGTEDVEGQDTNVTSTDKNAYGDRSTNYLRSVLRTIRADISKGSTLIFAGHSLGGMIAQQAAGYAFIKRNYKVRKVLTFGSPPVGSIRCEGKAVRFADTSDLVTTLSYENLNGLIYPQDKVIVKDGGYNGDKGASHSKSYGRNNLWGMYDVLGTEKGKAILALNTDHTKYYKAPSVFPERAPSPPYDVSIGGDANFIRIEAKDKTFKMGNSSSPGSYEETPVHQVTLKRNFFMCAHEITQGEYEALMGKNESAFKTPDTLADKSVLPVEYCSWYDAIMYCNKRSESEGLESCYTVDGKNLVADWNYTPNKGNTLNGKIKCNFDANGYRLPTEAEWEFAARAGNTVTDKMIIAGGAEIEKNIYKTHSTSADKTVFVKFCSELCKYAWTFDNLTNATHEVKMLQPNAWGLYDMSGNVAEWCWDKYGLYSGTEQTDPNTGDSVTSAGRRVLRGGTYYQNSNDCTVTARSYDSADNRYYMGGWSYGIRVVRTVN</sequence>
<feature type="chain" id="PRO_5046725822" description="Sulfatase-modifying factor enzyme domain-containing protein" evidence="1">
    <location>
        <begin position="23"/>
        <end position="575"/>
    </location>
</feature>
<evidence type="ECO:0008006" key="6">
    <source>
        <dbReference type="Google" id="ProtNLM"/>
    </source>
</evidence>
<comment type="caution">
    <text evidence="4">The sequence shown here is derived from an EMBL/GenBank/DDBJ whole genome shotgun (WGS) entry which is preliminary data.</text>
</comment>
<evidence type="ECO:0000259" key="3">
    <source>
        <dbReference type="Pfam" id="PF03781"/>
    </source>
</evidence>
<dbReference type="Gene3D" id="3.40.50.1820">
    <property type="entry name" value="alpha/beta hydrolase"/>
    <property type="match status" value="1"/>
</dbReference>
<name>A0ABN0P1T1_TRELE</name>
<dbReference type="InterPro" id="IPR002921">
    <property type="entry name" value="Fungal_lipase-type"/>
</dbReference>
<dbReference type="Gene3D" id="3.90.1580.10">
    <property type="entry name" value="paralog of FGE (formylglycine-generating enzyme)"/>
    <property type="match status" value="1"/>
</dbReference>